<evidence type="ECO:0000313" key="2">
    <source>
        <dbReference type="Proteomes" id="UP001180020"/>
    </source>
</evidence>
<comment type="caution">
    <text evidence="1">The sequence shown here is derived from an EMBL/GenBank/DDBJ whole genome shotgun (WGS) entry which is preliminary data.</text>
</comment>
<dbReference type="PANTHER" id="PTHR33210:SF16">
    <property type="entry name" value="OS04G0517000 PROTEIN"/>
    <property type="match status" value="1"/>
</dbReference>
<dbReference type="InterPro" id="IPR039923">
    <property type="entry name" value="Protodermal_1"/>
</dbReference>
<proteinExistence type="predicted"/>
<dbReference type="AlphaFoldDB" id="A0AAV9E424"/>
<dbReference type="Proteomes" id="UP001180020">
    <property type="component" value="Unassembled WGS sequence"/>
</dbReference>
<protein>
    <submittedName>
        <fullName evidence="1">Uncharacterized protein</fullName>
    </submittedName>
</protein>
<name>A0AAV9E424_ACOCL</name>
<dbReference type="PANTHER" id="PTHR33210">
    <property type="entry name" value="PROTODERMAL FACTOR 1"/>
    <property type="match status" value="1"/>
</dbReference>
<keyword evidence="2" id="KW-1185">Reference proteome</keyword>
<organism evidence="1 2">
    <name type="scientific">Acorus calamus</name>
    <name type="common">Sweet flag</name>
    <dbReference type="NCBI Taxonomy" id="4465"/>
    <lineage>
        <taxon>Eukaryota</taxon>
        <taxon>Viridiplantae</taxon>
        <taxon>Streptophyta</taxon>
        <taxon>Embryophyta</taxon>
        <taxon>Tracheophyta</taxon>
        <taxon>Spermatophyta</taxon>
        <taxon>Magnoliopsida</taxon>
        <taxon>Liliopsida</taxon>
        <taxon>Acoraceae</taxon>
        <taxon>Acorus</taxon>
    </lineage>
</organism>
<gene>
    <name evidence="1" type="ORF">QJS10_CPA09g02048</name>
</gene>
<reference evidence="1" key="1">
    <citation type="journal article" date="2023" name="Nat. Commun.">
        <title>Diploid and tetraploid genomes of Acorus and the evolution of monocots.</title>
        <authorList>
            <person name="Ma L."/>
            <person name="Liu K.W."/>
            <person name="Li Z."/>
            <person name="Hsiao Y.Y."/>
            <person name="Qi Y."/>
            <person name="Fu T."/>
            <person name="Tang G.D."/>
            <person name="Zhang D."/>
            <person name="Sun W.H."/>
            <person name="Liu D.K."/>
            <person name="Li Y."/>
            <person name="Chen G.Z."/>
            <person name="Liu X.D."/>
            <person name="Liao X.Y."/>
            <person name="Jiang Y.T."/>
            <person name="Yu X."/>
            <person name="Hao Y."/>
            <person name="Huang J."/>
            <person name="Zhao X.W."/>
            <person name="Ke S."/>
            <person name="Chen Y.Y."/>
            <person name="Wu W.L."/>
            <person name="Hsu J.L."/>
            <person name="Lin Y.F."/>
            <person name="Huang M.D."/>
            <person name="Li C.Y."/>
            <person name="Huang L."/>
            <person name="Wang Z.W."/>
            <person name="Zhao X."/>
            <person name="Zhong W.Y."/>
            <person name="Peng D.H."/>
            <person name="Ahmad S."/>
            <person name="Lan S."/>
            <person name="Zhang J.S."/>
            <person name="Tsai W.C."/>
            <person name="Van de Peer Y."/>
            <person name="Liu Z.J."/>
        </authorList>
    </citation>
    <scope>NUCLEOTIDE SEQUENCE</scope>
    <source>
        <strain evidence="1">CP</strain>
    </source>
</reference>
<accession>A0AAV9E424</accession>
<reference evidence="1" key="2">
    <citation type="submission" date="2023-06" db="EMBL/GenBank/DDBJ databases">
        <authorList>
            <person name="Ma L."/>
            <person name="Liu K.-W."/>
            <person name="Li Z."/>
            <person name="Hsiao Y.-Y."/>
            <person name="Qi Y."/>
            <person name="Fu T."/>
            <person name="Tang G."/>
            <person name="Zhang D."/>
            <person name="Sun W.-H."/>
            <person name="Liu D.-K."/>
            <person name="Li Y."/>
            <person name="Chen G.-Z."/>
            <person name="Liu X.-D."/>
            <person name="Liao X.-Y."/>
            <person name="Jiang Y.-T."/>
            <person name="Yu X."/>
            <person name="Hao Y."/>
            <person name="Huang J."/>
            <person name="Zhao X.-W."/>
            <person name="Ke S."/>
            <person name="Chen Y.-Y."/>
            <person name="Wu W.-L."/>
            <person name="Hsu J.-L."/>
            <person name="Lin Y.-F."/>
            <person name="Huang M.-D."/>
            <person name="Li C.-Y."/>
            <person name="Huang L."/>
            <person name="Wang Z.-W."/>
            <person name="Zhao X."/>
            <person name="Zhong W.-Y."/>
            <person name="Peng D.-H."/>
            <person name="Ahmad S."/>
            <person name="Lan S."/>
            <person name="Zhang J.-S."/>
            <person name="Tsai W.-C."/>
            <person name="Van De Peer Y."/>
            <person name="Liu Z.-J."/>
        </authorList>
    </citation>
    <scope>NUCLEOTIDE SEQUENCE</scope>
    <source>
        <strain evidence="1">CP</strain>
        <tissue evidence="1">Leaves</tissue>
    </source>
</reference>
<dbReference type="EMBL" id="JAUJYO010000009">
    <property type="protein sequence ID" value="KAK1308210.1"/>
    <property type="molecule type" value="Genomic_DNA"/>
</dbReference>
<evidence type="ECO:0000313" key="1">
    <source>
        <dbReference type="EMBL" id="KAK1308210.1"/>
    </source>
</evidence>
<sequence>MQADAKIRYWSDRREAWPKMVPQTSSVAKVFGSRALERYEPTLTLWEATEKNDGSNAFSRLLKQSSAALLNAYAQRTEFPYSAWEVKTLLIQALVSEDAAALQAERFTKANQACT</sequence>